<dbReference type="Proteomes" id="UP001560573">
    <property type="component" value="Unassembled WGS sequence"/>
</dbReference>
<proteinExistence type="predicted"/>
<name>A0ABV3ZLH7_9BACT</name>
<dbReference type="InterPro" id="IPR016195">
    <property type="entry name" value="Pol/histidinol_Pase-like"/>
</dbReference>
<feature type="signal peptide" evidence="1">
    <location>
        <begin position="1"/>
        <end position="21"/>
    </location>
</feature>
<comment type="caution">
    <text evidence="2">The sequence shown here is derived from an EMBL/GenBank/DDBJ whole genome shotgun (WGS) entry which is preliminary data.</text>
</comment>
<gene>
    <name evidence="2" type="ORF">QTN47_20845</name>
</gene>
<dbReference type="NCBIfam" id="NF038032">
    <property type="entry name" value="CehA_McbA_metalo"/>
    <property type="match status" value="1"/>
</dbReference>
<sequence length="444" mass="49772">MNKYLLIFCICFFVAGSRASAQGSGNATSLRPEPKGWYTGDIHVHLNCGQGTIVLPEDSLVRMMERNDLDVISLLADMGNGEVADSKRDLPKVNGRDARQSRTGRIIHWDTEWHWDATYTNFSKQALGGHLVLLGLKNASQIWEESPYKILEWARKQNAIGGFAHLEYLNDSIQNQLNCCIPIDFPVEAALGTIGFVSEDVYGMRSPNNGNYFSEGVVTAYYRLLNCGFRLGLAAGTDFPCNENEPLGTLLTYVNVKDKLTYRKWIDGIKAGRTVVSRNGHDEFLELKVNRKYGPGDEVRMKNNGKVSIKATWTANKDLSGRIELVSNGKVIATMAGNAKPGEPLVFDTTADFTQSGWLCARRMDEHGHETHTAPVYITVDSKPVRASKEDAEFFVRWIENILENIKPGGKWNKYFPNDLATVTERYTKAKNVYQQILKETTDK</sequence>
<reference evidence="2 3" key="1">
    <citation type="submission" date="2023-07" db="EMBL/GenBank/DDBJ databases">
        <authorList>
            <person name="Lian W.-H."/>
        </authorList>
    </citation>
    <scope>NUCLEOTIDE SEQUENCE [LARGE SCALE GENOMIC DNA]</scope>
    <source>
        <strain evidence="2 3">SYSU DXS3180</strain>
    </source>
</reference>
<keyword evidence="3" id="KW-1185">Reference proteome</keyword>
<organism evidence="2 3">
    <name type="scientific">Danxiaibacter flavus</name>
    <dbReference type="NCBI Taxonomy" id="3049108"/>
    <lineage>
        <taxon>Bacteria</taxon>
        <taxon>Pseudomonadati</taxon>
        <taxon>Bacteroidota</taxon>
        <taxon>Chitinophagia</taxon>
        <taxon>Chitinophagales</taxon>
        <taxon>Chitinophagaceae</taxon>
        <taxon>Danxiaibacter</taxon>
    </lineage>
</organism>
<dbReference type="RefSeq" id="WP_369331375.1">
    <property type="nucleotide sequence ID" value="NZ_JAULBC010000007.1"/>
</dbReference>
<accession>A0ABV3ZLH7</accession>
<dbReference type="Gene3D" id="3.20.20.140">
    <property type="entry name" value="Metal-dependent hydrolases"/>
    <property type="match status" value="1"/>
</dbReference>
<protein>
    <submittedName>
        <fullName evidence="2">CehA/McbA family metallohydrolase</fullName>
    </submittedName>
</protein>
<evidence type="ECO:0000313" key="3">
    <source>
        <dbReference type="Proteomes" id="UP001560573"/>
    </source>
</evidence>
<keyword evidence="1" id="KW-0732">Signal</keyword>
<dbReference type="EMBL" id="JAULBC010000007">
    <property type="protein sequence ID" value="MEX6689969.1"/>
    <property type="molecule type" value="Genomic_DNA"/>
</dbReference>
<dbReference type="SUPFAM" id="SSF89550">
    <property type="entry name" value="PHP domain-like"/>
    <property type="match status" value="1"/>
</dbReference>
<evidence type="ECO:0000256" key="1">
    <source>
        <dbReference type="SAM" id="SignalP"/>
    </source>
</evidence>
<evidence type="ECO:0000313" key="2">
    <source>
        <dbReference type="EMBL" id="MEX6689969.1"/>
    </source>
</evidence>
<feature type="chain" id="PRO_5045375570" evidence="1">
    <location>
        <begin position="22"/>
        <end position="444"/>
    </location>
</feature>